<dbReference type="Proteomes" id="UP000037035">
    <property type="component" value="Unassembled WGS sequence"/>
</dbReference>
<proteinExistence type="predicted"/>
<dbReference type="VEuPathDB" id="FungiDB:VP01_2905g1"/>
<comment type="caution">
    <text evidence="1">The sequence shown here is derived from an EMBL/GenBank/DDBJ whole genome shotgun (WGS) entry which is preliminary data.</text>
</comment>
<dbReference type="EMBL" id="LAVV01007841">
    <property type="protein sequence ID" value="KNZ54590.1"/>
    <property type="molecule type" value="Genomic_DNA"/>
</dbReference>
<accession>A0A0L6V3A2</accession>
<name>A0A0L6V3A2_9BASI</name>
<evidence type="ECO:0000313" key="1">
    <source>
        <dbReference type="EMBL" id="KNZ54590.1"/>
    </source>
</evidence>
<protein>
    <submittedName>
        <fullName evidence="1">Uncharacterized protein</fullName>
    </submittedName>
</protein>
<sequence>HNPKPPTRGFWLWSWKGYSMRKHADNSVGEKHKFDIEETHQYQQLITSFQKFHNEETSSWLGTLLGNIGSVSKPLTKEVLGGESYPNKIFIRAFFNYCGMEEASGKFYAFVFSHCSETWSFQFIFNWENMSLFEISNYQPSIFFDTPQILFPHQEHNMTPVYDEAVRNGKQGYKR</sequence>
<organism evidence="1 2">
    <name type="scientific">Puccinia sorghi</name>
    <dbReference type="NCBI Taxonomy" id="27349"/>
    <lineage>
        <taxon>Eukaryota</taxon>
        <taxon>Fungi</taxon>
        <taxon>Dikarya</taxon>
        <taxon>Basidiomycota</taxon>
        <taxon>Pucciniomycotina</taxon>
        <taxon>Pucciniomycetes</taxon>
        <taxon>Pucciniales</taxon>
        <taxon>Pucciniaceae</taxon>
        <taxon>Puccinia</taxon>
    </lineage>
</organism>
<reference evidence="1 2" key="1">
    <citation type="submission" date="2015-08" db="EMBL/GenBank/DDBJ databases">
        <title>Next Generation Sequencing and Analysis of the Genome of Puccinia sorghi L Schw, the Causal Agent of Maize Common Rust.</title>
        <authorList>
            <person name="Rochi L."/>
            <person name="Burguener G."/>
            <person name="Darino M."/>
            <person name="Turjanski A."/>
            <person name="Kreff E."/>
            <person name="Dieguez M.J."/>
            <person name="Sacco F."/>
        </authorList>
    </citation>
    <scope>NUCLEOTIDE SEQUENCE [LARGE SCALE GENOMIC DNA]</scope>
    <source>
        <strain evidence="1 2">RO10H11247</strain>
    </source>
</reference>
<evidence type="ECO:0000313" key="2">
    <source>
        <dbReference type="Proteomes" id="UP000037035"/>
    </source>
</evidence>
<keyword evidence="2" id="KW-1185">Reference proteome</keyword>
<dbReference type="AlphaFoldDB" id="A0A0L6V3A2"/>
<gene>
    <name evidence="1" type="ORF">VP01_2905g1</name>
</gene>
<feature type="non-terminal residue" evidence="1">
    <location>
        <position position="1"/>
    </location>
</feature>